<name>A0A8B3XSG8_9PSED</name>
<reference evidence="1 2" key="1">
    <citation type="submission" date="2016-10" db="EMBL/GenBank/DDBJ databases">
        <authorList>
            <person name="Varghese N."/>
            <person name="Submissions S."/>
        </authorList>
    </citation>
    <scope>NUCLEOTIDE SEQUENCE [LARGE SCALE GENOMIC DNA]</scope>
    <source>
        <strain evidence="1 2">BS2775</strain>
    </source>
</reference>
<gene>
    <name evidence="1" type="ORF">SAMN04490197_0644</name>
</gene>
<dbReference type="OrthoDB" id="7210418at2"/>
<keyword evidence="2" id="KW-1185">Reference proteome</keyword>
<sequence length="254" mass="29695">MSIPRPYRRTCRQFADGSYSEGGRWMYLLHPKYATDPRHYVRAFLLLQQDLLELFSFIEPSDSNLNTYSHRIQQLLMRTCVEIEANFTAIFLDNEFPRANQSLNIGDYKLINRSHRLSAFEIRIPGWKGIHGHRKPFANWNTDEPLRWYQAYNKSKHNRHENFHLATFDALMDAFAGLNVLISAQFMNEEYGPGSKSLSISGNYTYEGNDGMEASIGDMLRIRFPTDWPTVDSYEFDWSALSTLDDPFVNYVYE</sequence>
<organism evidence="1 2">
    <name type="scientific">Pseudomonas orientalis</name>
    <dbReference type="NCBI Taxonomy" id="76758"/>
    <lineage>
        <taxon>Bacteria</taxon>
        <taxon>Pseudomonadati</taxon>
        <taxon>Pseudomonadota</taxon>
        <taxon>Gammaproteobacteria</taxon>
        <taxon>Pseudomonadales</taxon>
        <taxon>Pseudomonadaceae</taxon>
        <taxon>Pseudomonas</taxon>
    </lineage>
</organism>
<dbReference type="AlphaFoldDB" id="A0A8B3XSG8"/>
<dbReference type="EMBL" id="LT629782">
    <property type="protein sequence ID" value="SDT90132.1"/>
    <property type="molecule type" value="Genomic_DNA"/>
</dbReference>
<proteinExistence type="predicted"/>
<evidence type="ECO:0000313" key="2">
    <source>
        <dbReference type="Proteomes" id="UP000183653"/>
    </source>
</evidence>
<protein>
    <submittedName>
        <fullName evidence="1">Uncharacterized protein</fullName>
    </submittedName>
</protein>
<accession>A0A8B3XSG8</accession>
<evidence type="ECO:0000313" key="1">
    <source>
        <dbReference type="EMBL" id="SDT90132.1"/>
    </source>
</evidence>
<dbReference type="Proteomes" id="UP000183653">
    <property type="component" value="Chromosome I"/>
</dbReference>